<name>A0A916VHP7_9LACO</name>
<dbReference type="SUPFAM" id="SSF46689">
    <property type="entry name" value="Homeodomain-like"/>
    <property type="match status" value="1"/>
</dbReference>
<dbReference type="EMBL" id="BMAY01000002">
    <property type="protein sequence ID" value="GFZ26415.1"/>
    <property type="molecule type" value="Genomic_DNA"/>
</dbReference>
<dbReference type="InterPro" id="IPR001647">
    <property type="entry name" value="HTH_TetR"/>
</dbReference>
<reference evidence="4" key="1">
    <citation type="submission" date="2020-08" db="EMBL/GenBank/DDBJ databases">
        <title>Taxonomic study for Lactobacillus species isolated from hardwood bark.</title>
        <authorList>
            <person name="Tohno M."/>
            <person name="Tanizawa Y."/>
        </authorList>
    </citation>
    <scope>NUCLEOTIDE SEQUENCE</scope>
    <source>
        <strain evidence="4">B40</strain>
    </source>
</reference>
<dbReference type="Pfam" id="PF00440">
    <property type="entry name" value="TetR_N"/>
    <property type="match status" value="1"/>
</dbReference>
<protein>
    <submittedName>
        <fullName evidence="4">TetR family transcriptional regulator</fullName>
    </submittedName>
</protein>
<evidence type="ECO:0000313" key="5">
    <source>
        <dbReference type="Proteomes" id="UP000677218"/>
    </source>
</evidence>
<sequence>MVKATFENLSADKKQRVTSALLTEFSSHKLTDAQVARIVKEAGIARGAFYKYFDDLTDAYNYVYQLAMKDIHTGIDERDFSVEAIYQRVARFVDQAEHSQYYDLIKMHLAYNESQVGSDVQKSSARLLRIPPKIWAVMELSHATIKLGLFDPENRQANFDRFKKVLEILHKG</sequence>
<organism evidence="4 5">
    <name type="scientific">Lactobacillus corticis</name>
    <dbReference type="NCBI Taxonomy" id="2201249"/>
    <lineage>
        <taxon>Bacteria</taxon>
        <taxon>Bacillati</taxon>
        <taxon>Bacillota</taxon>
        <taxon>Bacilli</taxon>
        <taxon>Lactobacillales</taxon>
        <taxon>Lactobacillaceae</taxon>
        <taxon>Lactobacillus</taxon>
    </lineage>
</organism>
<evidence type="ECO:0000259" key="3">
    <source>
        <dbReference type="PROSITE" id="PS50977"/>
    </source>
</evidence>
<dbReference type="Gene3D" id="1.10.357.10">
    <property type="entry name" value="Tetracycline Repressor, domain 2"/>
    <property type="match status" value="1"/>
</dbReference>
<feature type="DNA-binding region" description="H-T-H motif" evidence="2">
    <location>
        <begin position="34"/>
        <end position="53"/>
    </location>
</feature>
<accession>A0A916VHP7</accession>
<proteinExistence type="predicted"/>
<dbReference type="AlphaFoldDB" id="A0A916VHP7"/>
<dbReference type="Proteomes" id="UP000677218">
    <property type="component" value="Unassembled WGS sequence"/>
</dbReference>
<dbReference type="GO" id="GO:0003677">
    <property type="term" value="F:DNA binding"/>
    <property type="evidence" value="ECO:0007669"/>
    <property type="project" value="UniProtKB-UniRule"/>
</dbReference>
<evidence type="ECO:0000256" key="1">
    <source>
        <dbReference type="ARBA" id="ARBA00023125"/>
    </source>
</evidence>
<evidence type="ECO:0000313" key="4">
    <source>
        <dbReference type="EMBL" id="GFZ26415.1"/>
    </source>
</evidence>
<keyword evidence="1 2" id="KW-0238">DNA-binding</keyword>
<dbReference type="PROSITE" id="PS50977">
    <property type="entry name" value="HTH_TETR_2"/>
    <property type="match status" value="1"/>
</dbReference>
<gene>
    <name evidence="4" type="primary">tetR_4</name>
    <name evidence="4" type="ORF">LCB40_02950</name>
</gene>
<dbReference type="InterPro" id="IPR009057">
    <property type="entry name" value="Homeodomain-like_sf"/>
</dbReference>
<dbReference type="RefSeq" id="WP_212780123.1">
    <property type="nucleotide sequence ID" value="NZ_BMAY01000002.1"/>
</dbReference>
<evidence type="ECO:0000256" key="2">
    <source>
        <dbReference type="PROSITE-ProRule" id="PRU00335"/>
    </source>
</evidence>
<comment type="caution">
    <text evidence="4">The sequence shown here is derived from an EMBL/GenBank/DDBJ whole genome shotgun (WGS) entry which is preliminary data.</text>
</comment>
<feature type="domain" description="HTH tetR-type" evidence="3">
    <location>
        <begin position="11"/>
        <end position="71"/>
    </location>
</feature>
<keyword evidence="5" id="KW-1185">Reference proteome</keyword>